<feature type="region of interest" description="Disordered" evidence="1">
    <location>
        <begin position="113"/>
        <end position="135"/>
    </location>
</feature>
<feature type="compositionally biased region" description="Basic and acidic residues" evidence="1">
    <location>
        <begin position="13"/>
        <end position="30"/>
    </location>
</feature>
<evidence type="ECO:0000256" key="1">
    <source>
        <dbReference type="SAM" id="MobiDB-lite"/>
    </source>
</evidence>
<evidence type="ECO:0000313" key="3">
    <source>
        <dbReference type="Proteomes" id="UP001487740"/>
    </source>
</evidence>
<name>A0AAW0U4K5_SCYPA</name>
<sequence>MMRGEDSEEQDEAKEGKDEEEKDENNYDNDRRVRARICSRLGLGGWKERRACSNNNYFNYRMLAGVCSGPASFISHSVRSRNTELVMCTLCRLLCPLPPHLLPPALASSPSLHILNPPTPHHSPFPPTRSSPSHR</sequence>
<dbReference type="AlphaFoldDB" id="A0AAW0U4K5"/>
<proteinExistence type="predicted"/>
<feature type="compositionally biased region" description="Acidic residues" evidence="1">
    <location>
        <begin position="1"/>
        <end position="12"/>
    </location>
</feature>
<dbReference type="Proteomes" id="UP001487740">
    <property type="component" value="Unassembled WGS sequence"/>
</dbReference>
<protein>
    <submittedName>
        <fullName evidence="2">Uncharacterized protein</fullName>
    </submittedName>
</protein>
<feature type="region of interest" description="Disordered" evidence="1">
    <location>
        <begin position="1"/>
        <end position="30"/>
    </location>
</feature>
<keyword evidence="3" id="KW-1185">Reference proteome</keyword>
<evidence type="ECO:0000313" key="2">
    <source>
        <dbReference type="EMBL" id="KAK8393735.1"/>
    </source>
</evidence>
<gene>
    <name evidence="2" type="ORF">O3P69_006798</name>
</gene>
<dbReference type="EMBL" id="JARAKH010000020">
    <property type="protein sequence ID" value="KAK8393735.1"/>
    <property type="molecule type" value="Genomic_DNA"/>
</dbReference>
<comment type="caution">
    <text evidence="2">The sequence shown here is derived from an EMBL/GenBank/DDBJ whole genome shotgun (WGS) entry which is preliminary data.</text>
</comment>
<organism evidence="2 3">
    <name type="scientific">Scylla paramamosain</name>
    <name type="common">Mud crab</name>
    <dbReference type="NCBI Taxonomy" id="85552"/>
    <lineage>
        <taxon>Eukaryota</taxon>
        <taxon>Metazoa</taxon>
        <taxon>Ecdysozoa</taxon>
        <taxon>Arthropoda</taxon>
        <taxon>Crustacea</taxon>
        <taxon>Multicrustacea</taxon>
        <taxon>Malacostraca</taxon>
        <taxon>Eumalacostraca</taxon>
        <taxon>Eucarida</taxon>
        <taxon>Decapoda</taxon>
        <taxon>Pleocyemata</taxon>
        <taxon>Brachyura</taxon>
        <taxon>Eubrachyura</taxon>
        <taxon>Portunoidea</taxon>
        <taxon>Portunidae</taxon>
        <taxon>Portuninae</taxon>
        <taxon>Scylla</taxon>
    </lineage>
</organism>
<accession>A0AAW0U4K5</accession>
<reference evidence="2 3" key="1">
    <citation type="submission" date="2023-03" db="EMBL/GenBank/DDBJ databases">
        <title>High-quality genome of Scylla paramamosain provides insights in environmental adaptation.</title>
        <authorList>
            <person name="Zhang L."/>
        </authorList>
    </citation>
    <scope>NUCLEOTIDE SEQUENCE [LARGE SCALE GENOMIC DNA]</scope>
    <source>
        <strain evidence="2">LZ_2023a</strain>
        <tissue evidence="2">Muscle</tissue>
    </source>
</reference>
<feature type="compositionally biased region" description="Pro residues" evidence="1">
    <location>
        <begin position="117"/>
        <end position="129"/>
    </location>
</feature>